<proteinExistence type="predicted"/>
<reference evidence="1" key="1">
    <citation type="submission" date="2021-05" db="EMBL/GenBank/DDBJ databases">
        <authorList>
            <person name="Scholz U."/>
            <person name="Mascher M."/>
            <person name="Fiebig A."/>
        </authorList>
    </citation>
    <scope>NUCLEOTIDE SEQUENCE [LARGE SCALE GENOMIC DNA]</scope>
</reference>
<name>A0ACD5Y4V0_AVESA</name>
<accession>A0ACD5Y4V0</accession>
<organism evidence="1 2">
    <name type="scientific">Avena sativa</name>
    <name type="common">Oat</name>
    <dbReference type="NCBI Taxonomy" id="4498"/>
    <lineage>
        <taxon>Eukaryota</taxon>
        <taxon>Viridiplantae</taxon>
        <taxon>Streptophyta</taxon>
        <taxon>Embryophyta</taxon>
        <taxon>Tracheophyta</taxon>
        <taxon>Spermatophyta</taxon>
        <taxon>Magnoliopsida</taxon>
        <taxon>Liliopsida</taxon>
        <taxon>Poales</taxon>
        <taxon>Poaceae</taxon>
        <taxon>BOP clade</taxon>
        <taxon>Pooideae</taxon>
        <taxon>Poodae</taxon>
        <taxon>Poeae</taxon>
        <taxon>Poeae Chloroplast Group 1 (Aveneae type)</taxon>
        <taxon>Aveninae</taxon>
        <taxon>Avena</taxon>
    </lineage>
</organism>
<keyword evidence="2" id="KW-1185">Reference proteome</keyword>
<reference evidence="1" key="2">
    <citation type="submission" date="2025-09" db="UniProtKB">
        <authorList>
            <consortium name="EnsemblPlants"/>
        </authorList>
    </citation>
    <scope>IDENTIFICATION</scope>
</reference>
<protein>
    <submittedName>
        <fullName evidence="1">Uncharacterized protein</fullName>
    </submittedName>
</protein>
<evidence type="ECO:0000313" key="2">
    <source>
        <dbReference type="Proteomes" id="UP001732700"/>
    </source>
</evidence>
<dbReference type="Proteomes" id="UP001732700">
    <property type="component" value="Chromosome 5D"/>
</dbReference>
<dbReference type="EnsemblPlants" id="AVESA.00010b.r2.5DG0942350.1">
    <property type="protein sequence ID" value="AVESA.00010b.r2.5DG0942350.1.CDS"/>
    <property type="gene ID" value="AVESA.00010b.r2.5DG0942350"/>
</dbReference>
<sequence length="276" mass="30549">MEIRSLFISAESKVPDSWGHGDDCCSWEGITCDNGTRQISRLKLSAVYQPIPIVVDFGCWNMNLAIFSSFRELQLLDFSWNAARLQNFEGLQGLSKLKYLDLAENCLVESIPGSFGKLTSLEVINISGNNMNGALQDAGFRNLRNLRELHLRSSNLSGSLPASVFALPSLEYLDLSDNLFEGHIPINSTWRLSNNNLRGKIFGGASNLSNLLAVYLDNNKFEGTFPKNLSGKVEVMDLHDNEMTGELDTSLWNLPLLEALSLASNGLTAICYLSDF</sequence>
<evidence type="ECO:0000313" key="1">
    <source>
        <dbReference type="EnsemblPlants" id="AVESA.00010b.r2.5DG0942350.1.CDS"/>
    </source>
</evidence>